<feature type="coiled-coil region" evidence="1">
    <location>
        <begin position="36"/>
        <end position="106"/>
    </location>
</feature>
<accession>A0A5B0S2U4</accession>
<comment type="caution">
    <text evidence="2">The sequence shown here is derived from an EMBL/GenBank/DDBJ whole genome shotgun (WGS) entry which is preliminary data.</text>
</comment>
<gene>
    <name evidence="2" type="ORF">PGTUg99_009917</name>
</gene>
<name>A0A5B0S2U4_PUCGR</name>
<proteinExistence type="predicted"/>
<protein>
    <submittedName>
        <fullName evidence="2">Uncharacterized protein</fullName>
    </submittedName>
</protein>
<evidence type="ECO:0000256" key="1">
    <source>
        <dbReference type="SAM" id="Coils"/>
    </source>
</evidence>
<reference evidence="2 3" key="1">
    <citation type="submission" date="2019-05" db="EMBL/GenBank/DDBJ databases">
        <title>Emergence of the Ug99 lineage of the wheat stem rust pathogen through somatic hybridization.</title>
        <authorList>
            <person name="Li F."/>
            <person name="Upadhyaya N.M."/>
            <person name="Sperschneider J."/>
            <person name="Matny O."/>
            <person name="Nguyen-Phuc H."/>
            <person name="Mago R."/>
            <person name="Raley C."/>
            <person name="Miller M.E."/>
            <person name="Silverstein K.A.T."/>
            <person name="Henningsen E."/>
            <person name="Hirsch C.D."/>
            <person name="Visser B."/>
            <person name="Pretorius Z.A."/>
            <person name="Steffenson B.J."/>
            <person name="Schwessinger B."/>
            <person name="Dodds P.N."/>
            <person name="Figueroa M."/>
        </authorList>
    </citation>
    <scope>NUCLEOTIDE SEQUENCE [LARGE SCALE GENOMIC DNA]</scope>
    <source>
        <strain evidence="2 3">Ug99</strain>
    </source>
</reference>
<dbReference type="AlphaFoldDB" id="A0A5B0S2U4"/>
<evidence type="ECO:0000313" key="3">
    <source>
        <dbReference type="Proteomes" id="UP000325313"/>
    </source>
</evidence>
<keyword evidence="1" id="KW-0175">Coiled coil</keyword>
<dbReference type="Proteomes" id="UP000325313">
    <property type="component" value="Unassembled WGS sequence"/>
</dbReference>
<sequence length="128" mass="15009">MKSLLKALENQSKQKLAKKQNKTFQEIESVLQGVLVDRLNNLVKTQESELERMVSDYFTFKTRIEEQKNGFINEIIQQQQSFEAILKKLENNMETYIKKVEGQSSSTIQQISQLDRQRKRKAHECLSS</sequence>
<evidence type="ECO:0000313" key="2">
    <source>
        <dbReference type="EMBL" id="KAA1132446.1"/>
    </source>
</evidence>
<organism evidence="2 3">
    <name type="scientific">Puccinia graminis f. sp. tritici</name>
    <dbReference type="NCBI Taxonomy" id="56615"/>
    <lineage>
        <taxon>Eukaryota</taxon>
        <taxon>Fungi</taxon>
        <taxon>Dikarya</taxon>
        <taxon>Basidiomycota</taxon>
        <taxon>Pucciniomycotina</taxon>
        <taxon>Pucciniomycetes</taxon>
        <taxon>Pucciniales</taxon>
        <taxon>Pucciniaceae</taxon>
        <taxon>Puccinia</taxon>
    </lineage>
</organism>
<dbReference type="EMBL" id="VDEP01000080">
    <property type="protein sequence ID" value="KAA1132446.1"/>
    <property type="molecule type" value="Genomic_DNA"/>
</dbReference>